<evidence type="ECO:0000313" key="3">
    <source>
        <dbReference type="WBParaSite" id="MBELARI_LOCUS8520.1"/>
    </source>
</evidence>
<feature type="compositionally biased region" description="Polar residues" evidence="1">
    <location>
        <begin position="90"/>
        <end position="107"/>
    </location>
</feature>
<accession>A0AAF3FQY1</accession>
<organism evidence="2 3">
    <name type="scientific">Mesorhabditis belari</name>
    <dbReference type="NCBI Taxonomy" id="2138241"/>
    <lineage>
        <taxon>Eukaryota</taxon>
        <taxon>Metazoa</taxon>
        <taxon>Ecdysozoa</taxon>
        <taxon>Nematoda</taxon>
        <taxon>Chromadorea</taxon>
        <taxon>Rhabditida</taxon>
        <taxon>Rhabditina</taxon>
        <taxon>Rhabditomorpha</taxon>
        <taxon>Rhabditoidea</taxon>
        <taxon>Rhabditidae</taxon>
        <taxon>Mesorhabditinae</taxon>
        <taxon>Mesorhabditis</taxon>
    </lineage>
</organism>
<keyword evidence="2" id="KW-1185">Reference proteome</keyword>
<dbReference type="WBParaSite" id="MBELARI_LOCUS8520.1">
    <property type="protein sequence ID" value="MBELARI_LOCUS8520.1"/>
    <property type="gene ID" value="MBELARI_LOCUS8520"/>
</dbReference>
<evidence type="ECO:0000256" key="1">
    <source>
        <dbReference type="SAM" id="MobiDB-lite"/>
    </source>
</evidence>
<feature type="compositionally biased region" description="Polar residues" evidence="1">
    <location>
        <begin position="63"/>
        <end position="81"/>
    </location>
</feature>
<dbReference type="Proteomes" id="UP000887575">
    <property type="component" value="Unassembled WGS sequence"/>
</dbReference>
<protein>
    <submittedName>
        <fullName evidence="3">Uncharacterized protein</fullName>
    </submittedName>
</protein>
<sequence>MGSAMAKEPHFYDYSSPRNRRKRNSDPSSNHFSKEYAQYWQSEGGKGRVATNGCNGGADDQSNRYLTQRNSNPSQSSQYGASFSPKEKFSNNFSVTPSSCGQMQKQK</sequence>
<dbReference type="AlphaFoldDB" id="A0AAF3FQY1"/>
<feature type="region of interest" description="Disordered" evidence="1">
    <location>
        <begin position="1"/>
        <end position="107"/>
    </location>
</feature>
<evidence type="ECO:0000313" key="2">
    <source>
        <dbReference type="Proteomes" id="UP000887575"/>
    </source>
</evidence>
<reference evidence="3" key="1">
    <citation type="submission" date="2024-02" db="UniProtKB">
        <authorList>
            <consortium name="WormBaseParasite"/>
        </authorList>
    </citation>
    <scope>IDENTIFICATION</scope>
</reference>
<name>A0AAF3FQY1_9BILA</name>
<proteinExistence type="predicted"/>